<reference evidence="3" key="1">
    <citation type="submission" date="2019-12" db="EMBL/GenBank/DDBJ databases">
        <title>Viral genomes from plants on the riverside of the ancient canal in Zhenjiang city, China.</title>
        <authorList>
            <person name="Lu X."/>
            <person name="Yang X.S."/>
            <person name="Zhang W."/>
        </authorList>
    </citation>
    <scope>NUCLEOTIDE SEQUENCE</scope>
    <source>
        <strain evidence="3">Pt111-den- 2Contig289_190202_WEN_enviromentvirus_NW</strain>
    </source>
</reference>
<evidence type="ECO:0000256" key="1">
    <source>
        <dbReference type="SAM" id="MobiDB-lite"/>
    </source>
</evidence>
<sequence>MWDLSLPGYKYLGPGNKLNKGKPLNYNDWVAYLHDHGYDHLLKQGKNPYTNWNSHDEKALQEFSFEDYGGALGKSFFAAKKAAWKLGLIGNTDTVLGKRLRGHQLSDDDKRVRLRGANGESLSNLTASGTMDGAGSGNEAGLRETPIDDVINVSRGPRDYTFASLPYLNFKTVVVSQYYNYDMVWRMTSPYDPNVNVESTVIPNTASSGITGRVAEPDTGTTGNEKARYFDFYAGMYKYYHVVACRWSVIVENLGGEPLYVHRMYYNTDTPPAGASNEDMMLWRGCETRVLNSPYKAITTNGEVSYNETTPTALNDRNKEDAPYLGSVNYQTGNHVTSRGNGSICEFSGEYRPGDFQREIILDAQVENWTLVSANPSLSERLLIRLKPEHPSIQAAGQAGDRISAKVWTKIEYLVEFKELVDGLRWPVNTQPITVTVVNNVVTI</sequence>
<dbReference type="Pfam" id="PF08398">
    <property type="entry name" value="Phospholip_A2_4"/>
    <property type="match status" value="1"/>
</dbReference>
<evidence type="ECO:0000259" key="2">
    <source>
        <dbReference type="Pfam" id="PF08398"/>
    </source>
</evidence>
<proteinExistence type="predicted"/>
<feature type="region of interest" description="Disordered" evidence="1">
    <location>
        <begin position="123"/>
        <end position="142"/>
    </location>
</feature>
<protein>
    <recommendedName>
        <fullName evidence="2">Phospholipase A2-like domain-containing protein</fullName>
    </recommendedName>
</protein>
<dbReference type="GO" id="GO:0005198">
    <property type="term" value="F:structural molecule activity"/>
    <property type="evidence" value="ECO:0007669"/>
    <property type="project" value="InterPro"/>
</dbReference>
<accession>A0A6M9BK74</accession>
<evidence type="ECO:0000313" key="3">
    <source>
        <dbReference type="EMBL" id="QKK82948.1"/>
    </source>
</evidence>
<name>A0A6M9BK74_9VIRU</name>
<dbReference type="EMBL" id="MN832448">
    <property type="protein sequence ID" value="QKK82948.1"/>
    <property type="molecule type" value="Genomic_DNA"/>
</dbReference>
<dbReference type="InterPro" id="IPR013607">
    <property type="entry name" value="Phospholipase_A2-like"/>
</dbReference>
<organism evidence="3">
    <name type="scientific">Trichosanthes kirilowii parvo-like virus</name>
    <dbReference type="NCBI Taxonomy" id="2739862"/>
    <lineage>
        <taxon>Viruses</taxon>
        <taxon>Monodnaviria</taxon>
        <taxon>Shotokuvirae</taxon>
        <taxon>Cossaviricota</taxon>
        <taxon>Quintoviricetes</taxon>
        <taxon>Piccovirales</taxon>
        <taxon>Parvoviridae</taxon>
    </lineage>
</organism>
<feature type="domain" description="Phospholipase A2-like" evidence="2">
    <location>
        <begin position="4"/>
        <end position="80"/>
    </location>
</feature>